<sequence>MHFNRNSTHIYVESGNVKAYGAEFFNAKTLLAIRRPESIVLFDRNTLANNGVGISALVSTSNISIGPDNLNLTDKQGESLSSGELKIPELISNEFLTLPSNGEVFAVKGSAGLRYLGGGWAGRAITLIFRDAVTVYSGESRNSLFVGNGGKFQASRNAVLVLVYDGAHWIQVAGADARPAVMPQAMVATLPACSKSSIGSTYMVTDATSPQYAKPLTGGGTTTVPAVCDGAKWTAH</sequence>
<name>A0A2Z5MRC3_BURPY</name>
<organism evidence="1 2">
    <name type="scientific">Burkholderia pyrrocinia</name>
    <name type="common">Pseudomonas pyrrocinia</name>
    <dbReference type="NCBI Taxonomy" id="60550"/>
    <lineage>
        <taxon>Bacteria</taxon>
        <taxon>Pseudomonadati</taxon>
        <taxon>Pseudomonadota</taxon>
        <taxon>Betaproteobacteria</taxon>
        <taxon>Burkholderiales</taxon>
        <taxon>Burkholderiaceae</taxon>
        <taxon>Burkholderia</taxon>
        <taxon>Burkholderia cepacia complex</taxon>
    </lineage>
</organism>
<dbReference type="EMBL" id="CP024902">
    <property type="protein sequence ID" value="AXF19739.1"/>
    <property type="molecule type" value="Genomic_DNA"/>
</dbReference>
<protein>
    <submittedName>
        <fullName evidence="1">Uncharacterized protein</fullName>
    </submittedName>
</protein>
<dbReference type="AlphaFoldDB" id="A0A2Z5MRC3"/>
<gene>
    <name evidence="1" type="ORF">CUJ89_03890</name>
</gene>
<accession>A0A2Z5MRC3</accession>
<proteinExistence type="predicted"/>
<evidence type="ECO:0000313" key="1">
    <source>
        <dbReference type="EMBL" id="AXF19739.1"/>
    </source>
</evidence>
<evidence type="ECO:0000313" key="2">
    <source>
        <dbReference type="Proteomes" id="UP000253104"/>
    </source>
</evidence>
<dbReference type="Proteomes" id="UP000253104">
    <property type="component" value="Chromosome mHSR5_A"/>
</dbReference>
<reference evidence="1 2" key="1">
    <citation type="journal article" date="2018" name="ISME J.">
        <title>Involvement of Burkholderiaceae and sulfurous volatiles in disease-suppressive soils.</title>
        <authorList>
            <person name="Carrion V.J."/>
            <person name="Cordovez V."/>
            <person name="Tyc O."/>
            <person name="Etalo D.W."/>
            <person name="de Bruijn I."/>
            <person name="de Jager V.C."/>
            <person name="Medema M.H."/>
            <person name="Eberl L."/>
            <person name="Raaijmakers J.M."/>
        </authorList>
    </citation>
    <scope>NUCLEOTIDE SEQUENCE [LARGE SCALE GENOMIC DNA]</scope>
    <source>
        <strain evidence="2">mHSR5</strain>
    </source>
</reference>